<evidence type="ECO:0000256" key="7">
    <source>
        <dbReference type="ARBA" id="ARBA00022840"/>
    </source>
</evidence>
<keyword evidence="4" id="KW-0808">Transferase</keyword>
<evidence type="ECO:0000313" key="11">
    <source>
        <dbReference type="EMBL" id="SEQ28015.1"/>
    </source>
</evidence>
<keyword evidence="12" id="KW-1185">Reference proteome</keyword>
<dbReference type="Gene3D" id="3.30.565.10">
    <property type="entry name" value="Histidine kinase-like ATPase, C-terminal domain"/>
    <property type="match status" value="1"/>
</dbReference>
<keyword evidence="3" id="KW-0597">Phosphoprotein</keyword>
<dbReference type="Pfam" id="PF07730">
    <property type="entry name" value="HisKA_3"/>
    <property type="match status" value="1"/>
</dbReference>
<proteinExistence type="predicted"/>
<keyword evidence="5" id="KW-0547">Nucleotide-binding</keyword>
<organism evidence="11 12">
    <name type="scientific">Lentzea albida</name>
    <dbReference type="NCBI Taxonomy" id="65499"/>
    <lineage>
        <taxon>Bacteria</taxon>
        <taxon>Bacillati</taxon>
        <taxon>Actinomycetota</taxon>
        <taxon>Actinomycetes</taxon>
        <taxon>Pseudonocardiales</taxon>
        <taxon>Pseudonocardiaceae</taxon>
        <taxon>Lentzea</taxon>
    </lineage>
</organism>
<dbReference type="Gene3D" id="1.20.5.1930">
    <property type="match status" value="1"/>
</dbReference>
<reference evidence="12" key="1">
    <citation type="submission" date="2016-10" db="EMBL/GenBank/DDBJ databases">
        <authorList>
            <person name="Varghese N."/>
            <person name="Submissions S."/>
        </authorList>
    </citation>
    <scope>NUCLEOTIDE SEQUENCE [LARGE SCALE GENOMIC DNA]</scope>
    <source>
        <strain evidence="12">DSM 44437</strain>
    </source>
</reference>
<keyword evidence="8" id="KW-0902">Two-component regulatory system</keyword>
<keyword evidence="9" id="KW-1133">Transmembrane helix</keyword>
<protein>
    <recommendedName>
        <fullName evidence="2">histidine kinase</fullName>
        <ecNumber evidence="2">2.7.13.3</ecNumber>
    </recommendedName>
</protein>
<dbReference type="EC" id="2.7.13.3" evidence="2"/>
<feature type="transmembrane region" description="Helical" evidence="9">
    <location>
        <begin position="111"/>
        <end position="130"/>
    </location>
</feature>
<evidence type="ECO:0000256" key="2">
    <source>
        <dbReference type="ARBA" id="ARBA00012438"/>
    </source>
</evidence>
<keyword evidence="9" id="KW-0812">Transmembrane</keyword>
<dbReference type="OrthoDB" id="227596at2"/>
<dbReference type="EMBL" id="FOFV01000002">
    <property type="protein sequence ID" value="SEQ28015.1"/>
    <property type="molecule type" value="Genomic_DNA"/>
</dbReference>
<evidence type="ECO:0000256" key="5">
    <source>
        <dbReference type="ARBA" id="ARBA00022741"/>
    </source>
</evidence>
<dbReference type="PANTHER" id="PTHR24421:SF10">
    <property type="entry name" value="NITRATE_NITRITE SENSOR PROTEIN NARQ"/>
    <property type="match status" value="1"/>
</dbReference>
<dbReference type="PANTHER" id="PTHR24421">
    <property type="entry name" value="NITRATE/NITRITE SENSOR PROTEIN NARX-RELATED"/>
    <property type="match status" value="1"/>
</dbReference>
<evidence type="ECO:0000256" key="8">
    <source>
        <dbReference type="ARBA" id="ARBA00023012"/>
    </source>
</evidence>
<dbReference type="Proteomes" id="UP000199503">
    <property type="component" value="Unassembled WGS sequence"/>
</dbReference>
<sequence length="391" mass="41252">MTRMSVWRWVASHPVLRDIALTCVVVAGGVAGELSGMRGQTDGALTTRDFVALAVVVVAVSTRRLRPALNLVGTAVAALAMVLVTGVLQPMLVVTLGVLTYTTTAATGRRSGVLLAAPIAVGLYVVDTFVDTSSPWSPRSFAVLAGIAAAAAAGDAVRSRRAYVAEVEERARRAEHTREEEAARRVAEERVRIARDLHDVVAHHIAVINVQAGAASHVLVRHPDQARRALTHIRDACGTVLSELASIVGVLRENNDHDREPVRGLAALTTMIDSLAATGLTVERRQAGEARDLPAVVDLAAYRILQEALTNAHKYGTGTACVTITYTDDSLILDVVNPIAVERAPVTSGYGILGMTERAATAGGTLDATARPDGRFAVHAELPAPTQKATT</sequence>
<keyword evidence="7" id="KW-0067">ATP-binding</keyword>
<dbReference type="STRING" id="65499.SAMN04488000_102390"/>
<feature type="domain" description="Signal transduction histidine kinase subgroup 3 dimerisation and phosphoacceptor" evidence="10">
    <location>
        <begin position="189"/>
        <end position="254"/>
    </location>
</feature>
<gene>
    <name evidence="11" type="ORF">SAMN04488000_102390</name>
</gene>
<dbReference type="CDD" id="cd16917">
    <property type="entry name" value="HATPase_UhpB-NarQ-NarX-like"/>
    <property type="match status" value="1"/>
</dbReference>
<keyword evidence="6 11" id="KW-0418">Kinase</keyword>
<dbReference type="GO" id="GO:0005524">
    <property type="term" value="F:ATP binding"/>
    <property type="evidence" value="ECO:0007669"/>
    <property type="project" value="UniProtKB-KW"/>
</dbReference>
<dbReference type="InterPro" id="IPR036890">
    <property type="entry name" value="HATPase_C_sf"/>
</dbReference>
<dbReference type="InterPro" id="IPR050482">
    <property type="entry name" value="Sensor_HK_TwoCompSys"/>
</dbReference>
<dbReference type="RefSeq" id="WP_143091473.1">
    <property type="nucleotide sequence ID" value="NZ_FOFV01000002.1"/>
</dbReference>
<evidence type="ECO:0000256" key="6">
    <source>
        <dbReference type="ARBA" id="ARBA00022777"/>
    </source>
</evidence>
<comment type="catalytic activity">
    <reaction evidence="1">
        <text>ATP + protein L-histidine = ADP + protein N-phospho-L-histidine.</text>
        <dbReference type="EC" id="2.7.13.3"/>
    </reaction>
</comment>
<name>A0A1H9EQX2_9PSEU</name>
<evidence type="ECO:0000256" key="1">
    <source>
        <dbReference type="ARBA" id="ARBA00000085"/>
    </source>
</evidence>
<dbReference type="GO" id="GO:0000155">
    <property type="term" value="F:phosphorelay sensor kinase activity"/>
    <property type="evidence" value="ECO:0007669"/>
    <property type="project" value="InterPro"/>
</dbReference>
<dbReference type="GO" id="GO:0016020">
    <property type="term" value="C:membrane"/>
    <property type="evidence" value="ECO:0007669"/>
    <property type="project" value="InterPro"/>
</dbReference>
<dbReference type="SUPFAM" id="SSF55874">
    <property type="entry name" value="ATPase domain of HSP90 chaperone/DNA topoisomerase II/histidine kinase"/>
    <property type="match status" value="1"/>
</dbReference>
<dbReference type="AlphaFoldDB" id="A0A1H9EQX2"/>
<evidence type="ECO:0000256" key="9">
    <source>
        <dbReference type="SAM" id="Phobius"/>
    </source>
</evidence>
<dbReference type="GO" id="GO:0046983">
    <property type="term" value="F:protein dimerization activity"/>
    <property type="evidence" value="ECO:0007669"/>
    <property type="project" value="InterPro"/>
</dbReference>
<feature type="transmembrane region" description="Helical" evidence="9">
    <location>
        <begin position="136"/>
        <end position="154"/>
    </location>
</feature>
<accession>A0A1H9EQX2</accession>
<dbReference type="InterPro" id="IPR011712">
    <property type="entry name" value="Sig_transdc_His_kin_sub3_dim/P"/>
</dbReference>
<evidence type="ECO:0000256" key="4">
    <source>
        <dbReference type="ARBA" id="ARBA00022679"/>
    </source>
</evidence>
<keyword evidence="9" id="KW-0472">Membrane</keyword>
<evidence type="ECO:0000313" key="12">
    <source>
        <dbReference type="Proteomes" id="UP000199503"/>
    </source>
</evidence>
<evidence type="ECO:0000256" key="3">
    <source>
        <dbReference type="ARBA" id="ARBA00022553"/>
    </source>
</evidence>
<evidence type="ECO:0000259" key="10">
    <source>
        <dbReference type="Pfam" id="PF07730"/>
    </source>
</evidence>
<feature type="transmembrane region" description="Helical" evidence="9">
    <location>
        <begin position="71"/>
        <end position="99"/>
    </location>
</feature>